<evidence type="ECO:0000256" key="5">
    <source>
        <dbReference type="ARBA" id="ARBA00022960"/>
    </source>
</evidence>
<keyword evidence="10" id="KW-1185">Reference proteome</keyword>
<evidence type="ECO:0000313" key="9">
    <source>
        <dbReference type="EMBL" id="MCQ8277532.1"/>
    </source>
</evidence>
<dbReference type="RefSeq" id="WP_422862975.1">
    <property type="nucleotide sequence ID" value="NZ_JAMSKV010000002.1"/>
</dbReference>
<comment type="caution">
    <text evidence="9">The sequence shown here is derived from an EMBL/GenBank/DDBJ whole genome shotgun (WGS) entry which is preliminary data.</text>
</comment>
<evidence type="ECO:0000256" key="3">
    <source>
        <dbReference type="ARBA" id="ARBA00022475"/>
    </source>
</evidence>
<organism evidence="9 10">
    <name type="scientific">Endosaccharibacter trunci</name>
    <dbReference type="NCBI Taxonomy" id="2812733"/>
    <lineage>
        <taxon>Bacteria</taxon>
        <taxon>Pseudomonadati</taxon>
        <taxon>Pseudomonadota</taxon>
        <taxon>Alphaproteobacteria</taxon>
        <taxon>Acetobacterales</taxon>
        <taxon>Acetobacteraceae</taxon>
        <taxon>Endosaccharibacter</taxon>
    </lineage>
</organism>
<comment type="subcellular location">
    <subcellularLocation>
        <location evidence="1">Cell membrane</location>
        <topology evidence="1">Multi-pass membrane protein</topology>
    </subcellularLocation>
</comment>
<dbReference type="Proteomes" id="UP001524587">
    <property type="component" value="Unassembled WGS sequence"/>
</dbReference>
<proteinExistence type="inferred from homology"/>
<gene>
    <name evidence="9" type="ORF">NFI95_03585</name>
</gene>
<accession>A0ABT1W5J4</accession>
<evidence type="ECO:0000256" key="7">
    <source>
        <dbReference type="ARBA" id="ARBA00023136"/>
    </source>
</evidence>
<dbReference type="Pfam" id="PF04093">
    <property type="entry name" value="MreD"/>
    <property type="match status" value="1"/>
</dbReference>
<dbReference type="EMBL" id="JAMSKV010000002">
    <property type="protein sequence ID" value="MCQ8277532.1"/>
    <property type="molecule type" value="Genomic_DNA"/>
</dbReference>
<evidence type="ECO:0000256" key="6">
    <source>
        <dbReference type="ARBA" id="ARBA00022989"/>
    </source>
</evidence>
<evidence type="ECO:0000256" key="1">
    <source>
        <dbReference type="ARBA" id="ARBA00004651"/>
    </source>
</evidence>
<keyword evidence="6 8" id="KW-1133">Transmembrane helix</keyword>
<sequence>MPRISRSEHLPGIRPRPTIWRRLDAAARRALPAAFTALLVLLLCAPFDIPQQQAMLPGVTMASVFFWSVFRPASMPAPIVFLIGMLYDLLSFSPPGLEAVTLLLVHAVGIGMRHSLARQGFVVVWFSYLLVAFVAIVLDFALLCAFTLRLLPPQPALFELALSAGVYPLLSALFTWAHRGIADPSRA</sequence>
<evidence type="ECO:0000256" key="4">
    <source>
        <dbReference type="ARBA" id="ARBA00022692"/>
    </source>
</evidence>
<name>A0ABT1W5J4_9PROT</name>
<protein>
    <recommendedName>
        <fullName evidence="11">Rod shape-determining protein MreD</fullName>
    </recommendedName>
</protein>
<keyword evidence="7 8" id="KW-0472">Membrane</keyword>
<reference evidence="9 10" key="1">
    <citation type="submission" date="2022-06" db="EMBL/GenBank/DDBJ databases">
        <title>Endosaccharibacter gen. nov., sp. nov., endophytic bacteria isolated from sugarcane.</title>
        <authorList>
            <person name="Pitiwittayakul N."/>
            <person name="Yukphan P."/>
            <person name="Charoenyingcharoen P."/>
            <person name="Tanasupawat S."/>
        </authorList>
    </citation>
    <scope>NUCLEOTIDE SEQUENCE [LARGE SCALE GENOMIC DNA]</scope>
    <source>
        <strain evidence="9 10">KSS8</strain>
    </source>
</reference>
<keyword evidence="3" id="KW-1003">Cell membrane</keyword>
<comment type="similarity">
    <text evidence="2">Belongs to the MreD family.</text>
</comment>
<evidence type="ECO:0000256" key="2">
    <source>
        <dbReference type="ARBA" id="ARBA00007776"/>
    </source>
</evidence>
<keyword evidence="4 8" id="KW-0812">Transmembrane</keyword>
<evidence type="ECO:0000256" key="8">
    <source>
        <dbReference type="SAM" id="Phobius"/>
    </source>
</evidence>
<evidence type="ECO:0000313" key="10">
    <source>
        <dbReference type="Proteomes" id="UP001524587"/>
    </source>
</evidence>
<keyword evidence="5" id="KW-0133">Cell shape</keyword>
<feature type="transmembrane region" description="Helical" evidence="8">
    <location>
        <begin position="122"/>
        <end position="148"/>
    </location>
</feature>
<dbReference type="InterPro" id="IPR007227">
    <property type="entry name" value="Cell_shape_determining_MreD"/>
</dbReference>
<feature type="transmembrane region" description="Helical" evidence="8">
    <location>
        <begin position="160"/>
        <end position="177"/>
    </location>
</feature>
<evidence type="ECO:0008006" key="11">
    <source>
        <dbReference type="Google" id="ProtNLM"/>
    </source>
</evidence>